<sequence>DAVIVTPPPLENPCAETGMQPYDYSQVLCMSYLFYEAQRSGKLPADQRITWRGDSALDDGSDVGHDLSGGYYDAGDRVKFGFPMAFTATMLAWGLIDFAEGYEIAGQTEYGQVGVKWATDYFLKAYTAKNEFYGQVGKGDIDHNSNAGRPEDMTMERPSYKIDEEHPGSELAGETAAALAAASIVFKSLFYLLTGESQYSDLINQYLNWLQNEAPYTPEGLVYLVDWGSNRDAANACFLTLWAAKHGLNTEVNQEWARGQIGQLLGDNPRYQSFVVGYGVNPPVRPCHGSSACPNPPEDCTGSFNNPGPNPHTLFGALVGGPDADGNYNDNRTDWQHNEVACDYNAGFTGSLAALVEISN</sequence>
<organism evidence="11 12">
    <name type="scientific">Cherax quadricarinatus</name>
    <name type="common">Australian red claw crayfish</name>
    <dbReference type="NCBI Taxonomy" id="27406"/>
    <lineage>
        <taxon>Eukaryota</taxon>
        <taxon>Metazoa</taxon>
        <taxon>Ecdysozoa</taxon>
        <taxon>Arthropoda</taxon>
        <taxon>Crustacea</taxon>
        <taxon>Multicrustacea</taxon>
        <taxon>Malacostraca</taxon>
        <taxon>Eumalacostraca</taxon>
        <taxon>Eucarida</taxon>
        <taxon>Decapoda</taxon>
        <taxon>Pleocyemata</taxon>
        <taxon>Astacidea</taxon>
        <taxon>Parastacoidea</taxon>
        <taxon>Parastacidae</taxon>
        <taxon>Cherax</taxon>
    </lineage>
</organism>
<accession>A0AAW0VPV4</accession>
<dbReference type="InterPro" id="IPR001701">
    <property type="entry name" value="Glyco_hydro_9"/>
</dbReference>
<dbReference type="Pfam" id="PF00759">
    <property type="entry name" value="Glyco_hydro_9"/>
    <property type="match status" value="2"/>
</dbReference>
<dbReference type="AlphaFoldDB" id="A0AAW0VPV4"/>
<evidence type="ECO:0000256" key="6">
    <source>
        <dbReference type="ARBA" id="ARBA00023295"/>
    </source>
</evidence>
<dbReference type="PANTHER" id="PTHR22298">
    <property type="entry name" value="ENDO-1,4-BETA-GLUCANASE"/>
    <property type="match status" value="1"/>
</dbReference>
<comment type="caution">
    <text evidence="11">The sequence shown here is derived from an EMBL/GenBank/DDBJ whole genome shotgun (WGS) entry which is preliminary data.</text>
</comment>
<keyword evidence="5 8" id="KW-0119">Carbohydrate metabolism</keyword>
<dbReference type="Gene3D" id="1.50.10.10">
    <property type="match status" value="2"/>
</dbReference>
<keyword evidence="12" id="KW-1185">Reference proteome</keyword>
<comment type="similarity">
    <text evidence="2 8 9">Belongs to the glycosyl hydrolase 9 (cellulase E) family.</text>
</comment>
<feature type="non-terminal residue" evidence="11">
    <location>
        <position position="1"/>
    </location>
</feature>
<dbReference type="SUPFAM" id="SSF48208">
    <property type="entry name" value="Six-hairpin glycosidases"/>
    <property type="match status" value="1"/>
</dbReference>
<dbReference type="Proteomes" id="UP001445076">
    <property type="component" value="Unassembled WGS sequence"/>
</dbReference>
<dbReference type="InterPro" id="IPR033126">
    <property type="entry name" value="Glyco_hydro_9_Asp/Glu_AS"/>
</dbReference>
<evidence type="ECO:0000313" key="11">
    <source>
        <dbReference type="EMBL" id="KAK8718855.1"/>
    </source>
</evidence>
<dbReference type="InterPro" id="IPR008928">
    <property type="entry name" value="6-hairpin_glycosidase_sf"/>
</dbReference>
<proteinExistence type="inferred from homology"/>
<feature type="domain" description="Glycoside hydrolase family 9" evidence="10">
    <location>
        <begin position="24"/>
        <end position="188"/>
    </location>
</feature>
<evidence type="ECO:0000256" key="7">
    <source>
        <dbReference type="ARBA" id="ARBA00023326"/>
    </source>
</evidence>
<feature type="active site" evidence="8">
    <location>
        <position position="330"/>
    </location>
</feature>
<keyword evidence="7 8" id="KW-0624">Polysaccharide degradation</keyword>
<keyword evidence="3 8" id="KW-0378">Hydrolase</keyword>
<evidence type="ECO:0000256" key="5">
    <source>
        <dbReference type="ARBA" id="ARBA00023277"/>
    </source>
</evidence>
<dbReference type="InterPro" id="IPR012341">
    <property type="entry name" value="6hp_glycosidase-like_sf"/>
</dbReference>
<reference evidence="11 12" key="1">
    <citation type="journal article" date="2024" name="BMC Genomics">
        <title>Genome assembly of redclaw crayfish (Cherax quadricarinatus) provides insights into its immune adaptation and hypoxia tolerance.</title>
        <authorList>
            <person name="Liu Z."/>
            <person name="Zheng J."/>
            <person name="Li H."/>
            <person name="Fang K."/>
            <person name="Wang S."/>
            <person name="He J."/>
            <person name="Zhou D."/>
            <person name="Weng S."/>
            <person name="Chi M."/>
            <person name="Gu Z."/>
            <person name="He J."/>
            <person name="Li F."/>
            <person name="Wang M."/>
        </authorList>
    </citation>
    <scope>NUCLEOTIDE SEQUENCE [LARGE SCALE GENOMIC DNA]</scope>
    <source>
        <strain evidence="11">ZL_2023a</strain>
    </source>
</reference>
<keyword evidence="4 9" id="KW-0136">Cellulose degradation</keyword>
<dbReference type="EC" id="3.2.1.4" evidence="9"/>
<dbReference type="EMBL" id="JARKIK010003898">
    <property type="protein sequence ID" value="KAK8718855.1"/>
    <property type="molecule type" value="Genomic_DNA"/>
</dbReference>
<evidence type="ECO:0000256" key="8">
    <source>
        <dbReference type="PROSITE-ProRule" id="PRU10060"/>
    </source>
</evidence>
<protein>
    <recommendedName>
        <fullName evidence="9">Endoglucanase</fullName>
        <ecNumber evidence="9">3.2.1.4</ecNumber>
    </recommendedName>
</protein>
<evidence type="ECO:0000259" key="10">
    <source>
        <dbReference type="Pfam" id="PF00759"/>
    </source>
</evidence>
<evidence type="ECO:0000256" key="1">
    <source>
        <dbReference type="ARBA" id="ARBA00000966"/>
    </source>
</evidence>
<name>A0AAW0VPV4_CHEQU</name>
<evidence type="ECO:0000256" key="2">
    <source>
        <dbReference type="ARBA" id="ARBA00007072"/>
    </source>
</evidence>
<evidence type="ECO:0000256" key="3">
    <source>
        <dbReference type="ARBA" id="ARBA00022801"/>
    </source>
</evidence>
<gene>
    <name evidence="11" type="ORF">OTU49_014423</name>
</gene>
<keyword evidence="6 8" id="KW-0326">Glycosidase</keyword>
<dbReference type="PROSITE" id="PS00698">
    <property type="entry name" value="GH9_3"/>
    <property type="match status" value="1"/>
</dbReference>
<feature type="domain" description="Glycoside hydrolase family 9" evidence="10">
    <location>
        <begin position="198"/>
        <end position="351"/>
    </location>
</feature>
<evidence type="ECO:0000256" key="9">
    <source>
        <dbReference type="RuleBase" id="RU361166"/>
    </source>
</evidence>
<evidence type="ECO:0000313" key="12">
    <source>
        <dbReference type="Proteomes" id="UP001445076"/>
    </source>
</evidence>
<dbReference type="GO" id="GO:0030245">
    <property type="term" value="P:cellulose catabolic process"/>
    <property type="evidence" value="ECO:0007669"/>
    <property type="project" value="UniProtKB-KW"/>
</dbReference>
<dbReference type="GO" id="GO:0008810">
    <property type="term" value="F:cellulase activity"/>
    <property type="evidence" value="ECO:0007669"/>
    <property type="project" value="UniProtKB-EC"/>
</dbReference>
<evidence type="ECO:0000256" key="4">
    <source>
        <dbReference type="ARBA" id="ARBA00023001"/>
    </source>
</evidence>
<comment type="catalytic activity">
    <reaction evidence="1 9">
        <text>Endohydrolysis of (1-&gt;4)-beta-D-glucosidic linkages in cellulose, lichenin and cereal beta-D-glucans.</text>
        <dbReference type="EC" id="3.2.1.4"/>
    </reaction>
</comment>
<feature type="active site" evidence="8">
    <location>
        <position position="339"/>
    </location>
</feature>